<dbReference type="InterPro" id="IPR051531">
    <property type="entry name" value="N-acetyltransferase"/>
</dbReference>
<accession>A0A923HP13</accession>
<dbReference type="AlphaFoldDB" id="A0A923HP13"/>
<dbReference type="GO" id="GO:0005737">
    <property type="term" value="C:cytoplasm"/>
    <property type="evidence" value="ECO:0007669"/>
    <property type="project" value="TreeGrafter"/>
</dbReference>
<dbReference type="PANTHER" id="PTHR43792">
    <property type="entry name" value="GNAT FAMILY, PUTATIVE (AFU_ORTHOLOGUE AFUA_3G00765)-RELATED-RELATED"/>
    <property type="match status" value="1"/>
</dbReference>
<dbReference type="Pfam" id="PF13302">
    <property type="entry name" value="Acetyltransf_3"/>
    <property type="match status" value="1"/>
</dbReference>
<protein>
    <submittedName>
        <fullName evidence="2">GNAT family N-acetyltransferase</fullName>
    </submittedName>
</protein>
<dbReference type="SUPFAM" id="SSF55729">
    <property type="entry name" value="Acyl-CoA N-acyltransferases (Nat)"/>
    <property type="match status" value="1"/>
</dbReference>
<dbReference type="RefSeq" id="WP_186917525.1">
    <property type="nucleotide sequence ID" value="NZ_JACOFZ010000008.1"/>
</dbReference>
<organism evidence="2 3">
    <name type="scientific">Undibacterium nitidum</name>
    <dbReference type="NCBI Taxonomy" id="2762298"/>
    <lineage>
        <taxon>Bacteria</taxon>
        <taxon>Pseudomonadati</taxon>
        <taxon>Pseudomonadota</taxon>
        <taxon>Betaproteobacteria</taxon>
        <taxon>Burkholderiales</taxon>
        <taxon>Oxalobacteraceae</taxon>
        <taxon>Undibacterium</taxon>
    </lineage>
</organism>
<reference evidence="2" key="1">
    <citation type="submission" date="2020-08" db="EMBL/GenBank/DDBJ databases">
        <title>Novel species isolated from subtropical streams in China.</title>
        <authorList>
            <person name="Lu H."/>
        </authorList>
    </citation>
    <scope>NUCLEOTIDE SEQUENCE</scope>
    <source>
        <strain evidence="2">LX22W</strain>
    </source>
</reference>
<evidence type="ECO:0000313" key="3">
    <source>
        <dbReference type="Proteomes" id="UP000627446"/>
    </source>
</evidence>
<dbReference type="PANTHER" id="PTHR43792:SF9">
    <property type="entry name" value="RIBOSOMAL-PROTEIN-ALANINE ACETYLTRANSFERASE"/>
    <property type="match status" value="1"/>
</dbReference>
<feature type="domain" description="N-acetyltransferase" evidence="1">
    <location>
        <begin position="15"/>
        <end position="181"/>
    </location>
</feature>
<dbReference type="InterPro" id="IPR000182">
    <property type="entry name" value="GNAT_dom"/>
</dbReference>
<dbReference type="GO" id="GO:0008999">
    <property type="term" value="F:protein-N-terminal-alanine acetyltransferase activity"/>
    <property type="evidence" value="ECO:0007669"/>
    <property type="project" value="TreeGrafter"/>
</dbReference>
<name>A0A923HP13_9BURK</name>
<keyword evidence="3" id="KW-1185">Reference proteome</keyword>
<dbReference type="Gene3D" id="3.40.630.30">
    <property type="match status" value="1"/>
</dbReference>
<dbReference type="InterPro" id="IPR016181">
    <property type="entry name" value="Acyl_CoA_acyltransferase"/>
</dbReference>
<dbReference type="PROSITE" id="PS51186">
    <property type="entry name" value="GNAT"/>
    <property type="match status" value="1"/>
</dbReference>
<sequence>MQDASTFPELRSERFLLRQIQQSDLAAIFFGLSHPKVIAHYGIWYESEIATQEQIDWYRCLEKEGSGMWWAICPLNHPEQLIGACGVYELDNYNRNADIGYWLLPAYWGQGVMLECLKEVLLYAFDTMELHRVEAEVEIDNIGSSKLLKKLGFEHEGRRRQVSWKRDRFVDLDYYGILNTHFRKLDIFAHVKELEC</sequence>
<proteinExistence type="predicted"/>
<comment type="caution">
    <text evidence="2">The sequence shown here is derived from an EMBL/GenBank/DDBJ whole genome shotgun (WGS) entry which is preliminary data.</text>
</comment>
<dbReference type="EMBL" id="JACOFZ010000008">
    <property type="protein sequence ID" value="MBC3882904.1"/>
    <property type="molecule type" value="Genomic_DNA"/>
</dbReference>
<evidence type="ECO:0000259" key="1">
    <source>
        <dbReference type="PROSITE" id="PS51186"/>
    </source>
</evidence>
<dbReference type="Proteomes" id="UP000627446">
    <property type="component" value="Unassembled WGS sequence"/>
</dbReference>
<evidence type="ECO:0000313" key="2">
    <source>
        <dbReference type="EMBL" id="MBC3882904.1"/>
    </source>
</evidence>
<gene>
    <name evidence="2" type="ORF">H8K36_16045</name>
</gene>